<dbReference type="EMBL" id="JBHUOS010000001">
    <property type="protein sequence ID" value="MFD2914613.1"/>
    <property type="molecule type" value="Genomic_DNA"/>
</dbReference>
<dbReference type="InterPro" id="IPR013766">
    <property type="entry name" value="Thioredoxin_domain"/>
</dbReference>
<evidence type="ECO:0000256" key="2">
    <source>
        <dbReference type="ARBA" id="ARBA00022748"/>
    </source>
</evidence>
<protein>
    <submittedName>
        <fullName evidence="7">Redoxin domain-containing protein</fullName>
    </submittedName>
</protein>
<keyword evidence="4" id="KW-0676">Redox-active center</keyword>
<evidence type="ECO:0000256" key="1">
    <source>
        <dbReference type="ARBA" id="ARBA00004196"/>
    </source>
</evidence>
<gene>
    <name evidence="7" type="ORF">ACFS29_03100</name>
</gene>
<dbReference type="InterPro" id="IPR017937">
    <property type="entry name" value="Thioredoxin_CS"/>
</dbReference>
<evidence type="ECO:0000313" key="8">
    <source>
        <dbReference type="Proteomes" id="UP001597548"/>
    </source>
</evidence>
<comment type="caution">
    <text evidence="7">The sequence shown here is derived from an EMBL/GenBank/DDBJ whole genome shotgun (WGS) entry which is preliminary data.</text>
</comment>
<keyword evidence="2" id="KW-0201">Cytochrome c-type biogenesis</keyword>
<evidence type="ECO:0000259" key="6">
    <source>
        <dbReference type="PROSITE" id="PS51352"/>
    </source>
</evidence>
<dbReference type="PROSITE" id="PS00194">
    <property type="entry name" value="THIOREDOXIN_1"/>
    <property type="match status" value="1"/>
</dbReference>
<dbReference type="PROSITE" id="PS51352">
    <property type="entry name" value="THIOREDOXIN_2"/>
    <property type="match status" value="1"/>
</dbReference>
<sequence length="383" mass="42585">MKKLVSILALCLLVIACKTEEKKAPLEGYLIEGEAPGVYNGIRVYLQSTDERNRKVNQDTAIVMNEKFVFEGKIENPEIWYLSVNSVNGSSPFIIENDYYNITINKDKVDNTIIKGPKANDALGAYFKDIRELGNRRTKLKGEYIAAADPSAKENVNTKLVQLNIDQSKIPFMHIEKNKDNVASLVFINNELNSKEADVDKLSEALEKLDSEIKSSNLGAKTTLRITQAKKIKTAEGATQIGSIAPQFTAPAPDGTQLSLKDVMGKVTVIDFWAAWCGPCRRENPNVVKTYNKYHNKGLEIISVSLDGTGRQKDPKGAWLKAIEQDKLTWHHVSNLSYFNDPIARAYNIKSIPATYILDQNGKIVAKNLRGAALEAKIAELLN</sequence>
<feature type="domain" description="Thioredoxin" evidence="6">
    <location>
        <begin position="239"/>
        <end position="383"/>
    </location>
</feature>
<organism evidence="7 8">
    <name type="scientific">Psychroserpens luteus</name>
    <dbReference type="NCBI Taxonomy" id="1434066"/>
    <lineage>
        <taxon>Bacteria</taxon>
        <taxon>Pseudomonadati</taxon>
        <taxon>Bacteroidota</taxon>
        <taxon>Flavobacteriia</taxon>
        <taxon>Flavobacteriales</taxon>
        <taxon>Flavobacteriaceae</taxon>
        <taxon>Psychroserpens</taxon>
    </lineage>
</organism>
<name>A0ABW5ZRF0_9FLAO</name>
<proteinExistence type="predicted"/>
<dbReference type="RefSeq" id="WP_194507705.1">
    <property type="nucleotide sequence ID" value="NZ_JADILU010000003.1"/>
</dbReference>
<evidence type="ECO:0000256" key="5">
    <source>
        <dbReference type="SAM" id="Coils"/>
    </source>
</evidence>
<dbReference type="InterPro" id="IPR036249">
    <property type="entry name" value="Thioredoxin-like_sf"/>
</dbReference>
<dbReference type="SUPFAM" id="SSF52833">
    <property type="entry name" value="Thioredoxin-like"/>
    <property type="match status" value="1"/>
</dbReference>
<reference evidence="8" key="1">
    <citation type="journal article" date="2019" name="Int. J. Syst. Evol. Microbiol.">
        <title>The Global Catalogue of Microorganisms (GCM) 10K type strain sequencing project: providing services to taxonomists for standard genome sequencing and annotation.</title>
        <authorList>
            <consortium name="The Broad Institute Genomics Platform"/>
            <consortium name="The Broad Institute Genome Sequencing Center for Infectious Disease"/>
            <person name="Wu L."/>
            <person name="Ma J."/>
        </authorList>
    </citation>
    <scope>NUCLEOTIDE SEQUENCE [LARGE SCALE GENOMIC DNA]</scope>
    <source>
        <strain evidence="8">KCTC 32514</strain>
    </source>
</reference>
<dbReference type="InterPro" id="IPR025380">
    <property type="entry name" value="DUF4369"/>
</dbReference>
<dbReference type="Gene3D" id="3.40.30.10">
    <property type="entry name" value="Glutaredoxin"/>
    <property type="match status" value="1"/>
</dbReference>
<evidence type="ECO:0000256" key="4">
    <source>
        <dbReference type="ARBA" id="ARBA00023284"/>
    </source>
</evidence>
<dbReference type="InterPro" id="IPR000866">
    <property type="entry name" value="AhpC/TSA"/>
</dbReference>
<dbReference type="PANTHER" id="PTHR42852:SF6">
    <property type="entry name" value="THIOL:DISULFIDE INTERCHANGE PROTEIN DSBE"/>
    <property type="match status" value="1"/>
</dbReference>
<dbReference type="InterPro" id="IPR050553">
    <property type="entry name" value="Thioredoxin_ResA/DsbE_sf"/>
</dbReference>
<dbReference type="Pfam" id="PF14289">
    <property type="entry name" value="DUF4369"/>
    <property type="match status" value="1"/>
</dbReference>
<keyword evidence="5" id="KW-0175">Coiled coil</keyword>
<accession>A0ABW5ZRF0</accession>
<evidence type="ECO:0000256" key="3">
    <source>
        <dbReference type="ARBA" id="ARBA00023157"/>
    </source>
</evidence>
<keyword evidence="8" id="KW-1185">Reference proteome</keyword>
<feature type="coiled-coil region" evidence="5">
    <location>
        <begin position="185"/>
        <end position="212"/>
    </location>
</feature>
<dbReference type="PROSITE" id="PS51257">
    <property type="entry name" value="PROKAR_LIPOPROTEIN"/>
    <property type="match status" value="1"/>
</dbReference>
<dbReference type="PANTHER" id="PTHR42852">
    <property type="entry name" value="THIOL:DISULFIDE INTERCHANGE PROTEIN DSBE"/>
    <property type="match status" value="1"/>
</dbReference>
<dbReference type="CDD" id="cd02966">
    <property type="entry name" value="TlpA_like_family"/>
    <property type="match status" value="1"/>
</dbReference>
<evidence type="ECO:0000313" key="7">
    <source>
        <dbReference type="EMBL" id="MFD2914613.1"/>
    </source>
</evidence>
<dbReference type="Proteomes" id="UP001597548">
    <property type="component" value="Unassembled WGS sequence"/>
</dbReference>
<dbReference type="Pfam" id="PF00578">
    <property type="entry name" value="AhpC-TSA"/>
    <property type="match status" value="1"/>
</dbReference>
<comment type="subcellular location">
    <subcellularLocation>
        <location evidence="1">Cell envelope</location>
    </subcellularLocation>
</comment>
<keyword evidence="3" id="KW-1015">Disulfide bond</keyword>